<accession>A0ABD5RMW7</accession>
<comment type="caution">
    <text evidence="3">The sequence shown here is derived from an EMBL/GenBank/DDBJ whole genome shotgun (WGS) entry which is preliminary data.</text>
</comment>
<organism evidence="3 4">
    <name type="scientific">Halomarina salina</name>
    <dbReference type="NCBI Taxonomy" id="1872699"/>
    <lineage>
        <taxon>Archaea</taxon>
        <taxon>Methanobacteriati</taxon>
        <taxon>Methanobacteriota</taxon>
        <taxon>Stenosarchaea group</taxon>
        <taxon>Halobacteria</taxon>
        <taxon>Halobacteriales</taxon>
        <taxon>Natronomonadaceae</taxon>
        <taxon>Halomarina</taxon>
    </lineage>
</organism>
<proteinExistence type="predicted"/>
<feature type="transmembrane region" description="Helical" evidence="1">
    <location>
        <begin position="302"/>
        <end position="320"/>
    </location>
</feature>
<reference evidence="3 4" key="1">
    <citation type="journal article" date="2019" name="Int. J. Syst. Evol. Microbiol.">
        <title>The Global Catalogue of Microorganisms (GCM) 10K type strain sequencing project: providing services to taxonomists for standard genome sequencing and annotation.</title>
        <authorList>
            <consortium name="The Broad Institute Genomics Platform"/>
            <consortium name="The Broad Institute Genome Sequencing Center for Infectious Disease"/>
            <person name="Wu L."/>
            <person name="Ma J."/>
        </authorList>
    </citation>
    <scope>NUCLEOTIDE SEQUENCE [LARGE SCALE GENOMIC DNA]</scope>
    <source>
        <strain evidence="3 4">CGMCC 1.12543</strain>
    </source>
</reference>
<keyword evidence="1" id="KW-1133">Transmembrane helix</keyword>
<feature type="transmembrane region" description="Helical" evidence="1">
    <location>
        <begin position="216"/>
        <end position="236"/>
    </location>
</feature>
<evidence type="ECO:0000259" key="2">
    <source>
        <dbReference type="Pfam" id="PF26514"/>
    </source>
</evidence>
<dbReference type="Pfam" id="PF26514">
    <property type="entry name" value="DUF8173"/>
    <property type="match status" value="1"/>
</dbReference>
<feature type="domain" description="DUF8173" evidence="2">
    <location>
        <begin position="152"/>
        <end position="317"/>
    </location>
</feature>
<sequence>MIGRRAIRSVLVVLLVAVVVLGGMPGLAAAETRSGGSVVVGENEVVNDDLQVFAGSVVIRGTINGDVEGAAGTVRIEGTVNGDVNVGAGTVELAEGAVVDGSLNAGAGDVVIAGTVRGDANVGGDTVRLLDTAVVGGDLSYDGELVRADGAVVAGTVTATDGGVGPVDFGPLAPVFAFYGLLASLLLGAVLLLVFPRTADRVSATALAEPFRSGGTGLLTLVGIPLVLVLFAVTIIGIPITIVGALLFAVVAWVATVYGRLALGNWLLGFADVRNRWAGLLVGFLVVFAVGYVPVLGGVVDFLVLLLGLGALALVVYRAYRGRSDERASEPPVVDDDTGRPTV</sequence>
<dbReference type="Proteomes" id="UP001596099">
    <property type="component" value="Unassembled WGS sequence"/>
</dbReference>
<gene>
    <name evidence="3" type="ORF">ACFPYI_10500</name>
</gene>
<name>A0ABD5RMW7_9EURY</name>
<keyword evidence="1" id="KW-0472">Membrane</keyword>
<feature type="transmembrane region" description="Helical" evidence="1">
    <location>
        <begin position="242"/>
        <end position="263"/>
    </location>
</feature>
<keyword evidence="4" id="KW-1185">Reference proteome</keyword>
<feature type="transmembrane region" description="Helical" evidence="1">
    <location>
        <begin position="275"/>
        <end position="296"/>
    </location>
</feature>
<dbReference type="EMBL" id="JBHSQH010000001">
    <property type="protein sequence ID" value="MFC5971761.1"/>
    <property type="molecule type" value="Genomic_DNA"/>
</dbReference>
<dbReference type="RefSeq" id="WP_247414646.1">
    <property type="nucleotide sequence ID" value="NZ_JALLGW010000001.1"/>
</dbReference>
<dbReference type="AlphaFoldDB" id="A0ABD5RMW7"/>
<keyword evidence="1" id="KW-0812">Transmembrane</keyword>
<evidence type="ECO:0000313" key="4">
    <source>
        <dbReference type="Proteomes" id="UP001596099"/>
    </source>
</evidence>
<feature type="transmembrane region" description="Helical" evidence="1">
    <location>
        <begin position="176"/>
        <end position="195"/>
    </location>
</feature>
<dbReference type="InterPro" id="IPR058486">
    <property type="entry name" value="DUF8173"/>
</dbReference>
<protein>
    <submittedName>
        <fullName evidence="3">Polymer-forming cytoskeletal protein</fullName>
    </submittedName>
</protein>
<evidence type="ECO:0000313" key="3">
    <source>
        <dbReference type="EMBL" id="MFC5971761.1"/>
    </source>
</evidence>
<evidence type="ECO:0000256" key="1">
    <source>
        <dbReference type="SAM" id="Phobius"/>
    </source>
</evidence>